<accession>A0A7V8T0D1</accession>
<reference evidence="1" key="1">
    <citation type="submission" date="2020-06" db="EMBL/GenBank/DDBJ databases">
        <title>Legume-microbial interactions unlock mineral nutrients during tropical forest succession.</title>
        <authorList>
            <person name="Epihov D.Z."/>
        </authorList>
    </citation>
    <scope>NUCLEOTIDE SEQUENCE [LARGE SCALE GENOMIC DNA]</scope>
    <source>
        <strain evidence="1">Pan2503</strain>
    </source>
</reference>
<protein>
    <submittedName>
        <fullName evidence="1">Uncharacterized protein</fullName>
    </submittedName>
</protein>
<proteinExistence type="predicted"/>
<dbReference type="AlphaFoldDB" id="A0A7V8T0D1"/>
<evidence type="ECO:0000313" key="1">
    <source>
        <dbReference type="EMBL" id="MBA0089023.1"/>
    </source>
</evidence>
<comment type="caution">
    <text evidence="1">The sequence shown here is derived from an EMBL/GenBank/DDBJ whole genome shotgun (WGS) entry which is preliminary data.</text>
</comment>
<organism evidence="1 2">
    <name type="scientific">Candidatus Acidiferrum panamense</name>
    <dbReference type="NCBI Taxonomy" id="2741543"/>
    <lineage>
        <taxon>Bacteria</taxon>
        <taxon>Pseudomonadati</taxon>
        <taxon>Acidobacteriota</taxon>
        <taxon>Terriglobia</taxon>
        <taxon>Candidatus Acidiferrales</taxon>
        <taxon>Candidatus Acidiferrum</taxon>
    </lineage>
</organism>
<gene>
    <name evidence="1" type="ORF">HRJ53_28875</name>
</gene>
<evidence type="ECO:0000313" key="2">
    <source>
        <dbReference type="Proteomes" id="UP000567293"/>
    </source>
</evidence>
<sequence length="100" mass="10757">MANEGTIRIHRSIAGTGAAFRVTFVPYDTEGEEGGERSFRELQQVRAFLKMLGLGAEYIKDALRQLTAGRSASLPNVTLSEKAVKSAGFVNLANLARSNG</sequence>
<dbReference type="Proteomes" id="UP000567293">
    <property type="component" value="Unassembled WGS sequence"/>
</dbReference>
<keyword evidence="2" id="KW-1185">Reference proteome</keyword>
<name>A0A7V8T0D1_9BACT</name>
<dbReference type="EMBL" id="JACDQQ010002798">
    <property type="protein sequence ID" value="MBA0089023.1"/>
    <property type="molecule type" value="Genomic_DNA"/>
</dbReference>